<keyword evidence="3" id="KW-1185">Reference proteome</keyword>
<protein>
    <submittedName>
        <fullName evidence="2">Uncharacterized protein</fullName>
    </submittedName>
</protein>
<dbReference type="Proteomes" id="UP000256970">
    <property type="component" value="Unassembled WGS sequence"/>
</dbReference>
<evidence type="ECO:0000313" key="3">
    <source>
        <dbReference type="Proteomes" id="UP000256970"/>
    </source>
</evidence>
<feature type="region of interest" description="Disordered" evidence="1">
    <location>
        <begin position="302"/>
        <end position="342"/>
    </location>
</feature>
<feature type="region of interest" description="Disordered" evidence="1">
    <location>
        <begin position="444"/>
        <end position="464"/>
    </location>
</feature>
<reference evidence="2 3" key="1">
    <citation type="submission" date="2016-10" db="EMBL/GenBank/DDBJ databases">
        <authorList>
            <person name="Cai Z."/>
        </authorList>
    </citation>
    <scope>NUCLEOTIDE SEQUENCE [LARGE SCALE GENOMIC DNA]</scope>
</reference>
<feature type="compositionally biased region" description="Low complexity" evidence="1">
    <location>
        <begin position="533"/>
        <end position="550"/>
    </location>
</feature>
<feature type="compositionally biased region" description="Low complexity" evidence="1">
    <location>
        <begin position="302"/>
        <end position="319"/>
    </location>
</feature>
<name>A0A383WKT9_TETOB</name>
<feature type="compositionally biased region" description="Polar residues" evidence="1">
    <location>
        <begin position="492"/>
        <end position="532"/>
    </location>
</feature>
<sequence>MSSSPTADEDVGSKGTDSPQSSKASGKPAGTGFFLPLAMRSSESTPKNERVNSRAKPSRQRNVSTPNIGLGSSAVDRTVASLRSNSSSNLRNGRRHTPDGHPRRFSLSIEEDCAAHYGRMPDMQAGPGNASQLAAFPASAYSSHAAAVAAALAATSAGQACSATSMPQQQQQQQLNLAAFSQLPPGLEQPLQQHRASPRAHDMQRQHTPPVQLPALDSSSSASPRVSSSSGGGLLEAGSSSMAALPARLAAQAEPVPGSSRISADALQTFYGTNVNVSALQQPLSGPVDVLPSVDSSSDLGPLLVMHSSSSPALSELPGPAAPSPSPATPGGGGSGGLGHATAASPAAAAAAAGADGTRPIFSQLSLNTWAVPPVPQADATPAREPDAGSPNMDDSEEIIQKRIDELLLQKQLLQLRQQHKQQQALLQQQQQQQEQALQQQLQTLQRSEHKLPQKQSSERMLLQQQQQQQVLQVQPSNGSFTGMQSLQHLQVQPSSGSFTSMQVQPSNGSFPSMQSLQHLQVQPSSGSFTSMQPMQQQQQQQQQGTLQVQHSDSSFTHKSPEQLQREILQLQLQSLQLQQQQQQQQPGVSVGLMQSAMSAPQPLLPSNGLMLSVAGPAAACSQLQPTHNGKLPAGSSSSSSSALSAFAGAAAGGGHGSLSMLQEEIVPGMGVCNGGGFVDLGFDQRLAAGPGASAGLACWGSGQQLNLAPAGSGFGGLFACQSGLAGVSNNVISGGEGAWSFDAGLSFNQ</sequence>
<feature type="region of interest" description="Disordered" evidence="1">
    <location>
        <begin position="188"/>
        <end position="238"/>
    </location>
</feature>
<evidence type="ECO:0000256" key="1">
    <source>
        <dbReference type="SAM" id="MobiDB-lite"/>
    </source>
</evidence>
<organism evidence="2 3">
    <name type="scientific">Tetradesmus obliquus</name>
    <name type="common">Green alga</name>
    <name type="synonym">Acutodesmus obliquus</name>
    <dbReference type="NCBI Taxonomy" id="3088"/>
    <lineage>
        <taxon>Eukaryota</taxon>
        <taxon>Viridiplantae</taxon>
        <taxon>Chlorophyta</taxon>
        <taxon>core chlorophytes</taxon>
        <taxon>Chlorophyceae</taxon>
        <taxon>CS clade</taxon>
        <taxon>Sphaeropleales</taxon>
        <taxon>Scenedesmaceae</taxon>
        <taxon>Tetradesmus</taxon>
    </lineage>
</organism>
<proteinExistence type="predicted"/>
<dbReference type="EMBL" id="FNXT01001294">
    <property type="protein sequence ID" value="SZX77779.1"/>
    <property type="molecule type" value="Genomic_DNA"/>
</dbReference>
<gene>
    <name evidence="2" type="ORF">BQ4739_LOCUS18119</name>
</gene>
<feature type="region of interest" description="Disordered" evidence="1">
    <location>
        <begin position="492"/>
        <end position="562"/>
    </location>
</feature>
<feature type="compositionally biased region" description="Gly residues" evidence="1">
    <location>
        <begin position="330"/>
        <end position="339"/>
    </location>
</feature>
<feature type="compositionally biased region" description="Low complexity" evidence="1">
    <location>
        <begin position="81"/>
        <end position="91"/>
    </location>
</feature>
<dbReference type="AlphaFoldDB" id="A0A383WKT9"/>
<feature type="compositionally biased region" description="Low complexity" evidence="1">
    <location>
        <begin position="215"/>
        <end position="229"/>
    </location>
</feature>
<feature type="region of interest" description="Disordered" evidence="1">
    <location>
        <begin position="1"/>
        <end position="104"/>
    </location>
</feature>
<accession>A0A383WKT9</accession>
<evidence type="ECO:0000313" key="2">
    <source>
        <dbReference type="EMBL" id="SZX77779.1"/>
    </source>
</evidence>
<feature type="compositionally biased region" description="Polar residues" evidence="1">
    <location>
        <begin position="15"/>
        <end position="24"/>
    </location>
</feature>
<feature type="region of interest" description="Disordered" evidence="1">
    <location>
        <begin position="373"/>
        <end position="394"/>
    </location>
</feature>